<evidence type="ECO:0000313" key="5">
    <source>
        <dbReference type="EMBL" id="KAL1376583.1"/>
    </source>
</evidence>
<protein>
    <recommendedName>
        <fullName evidence="4">RRM domain-containing protein</fullName>
    </recommendedName>
</protein>
<organism evidence="5 6">
    <name type="scientific">Culex pipiens pipiens</name>
    <name type="common">Northern house mosquito</name>
    <dbReference type="NCBI Taxonomy" id="38569"/>
    <lineage>
        <taxon>Eukaryota</taxon>
        <taxon>Metazoa</taxon>
        <taxon>Ecdysozoa</taxon>
        <taxon>Arthropoda</taxon>
        <taxon>Hexapoda</taxon>
        <taxon>Insecta</taxon>
        <taxon>Pterygota</taxon>
        <taxon>Neoptera</taxon>
        <taxon>Endopterygota</taxon>
        <taxon>Diptera</taxon>
        <taxon>Nematocera</taxon>
        <taxon>Culicoidea</taxon>
        <taxon>Culicidae</taxon>
        <taxon>Culicinae</taxon>
        <taxon>Culicini</taxon>
        <taxon>Culex</taxon>
        <taxon>Culex</taxon>
    </lineage>
</organism>
<name>A0ABD1CJL2_CULPP</name>
<evidence type="ECO:0000256" key="2">
    <source>
        <dbReference type="PROSITE-ProRule" id="PRU00176"/>
    </source>
</evidence>
<comment type="caution">
    <text evidence="5">The sequence shown here is derived from an EMBL/GenBank/DDBJ whole genome shotgun (WGS) entry which is preliminary data.</text>
</comment>
<dbReference type="Proteomes" id="UP001562425">
    <property type="component" value="Unassembled WGS sequence"/>
</dbReference>
<accession>A0ABD1CJL2</accession>
<reference evidence="5 6" key="1">
    <citation type="submission" date="2024-05" db="EMBL/GenBank/DDBJ databases">
        <title>Culex pipiens pipiens assembly and annotation.</title>
        <authorList>
            <person name="Alout H."/>
            <person name="Durand T."/>
        </authorList>
    </citation>
    <scope>NUCLEOTIDE SEQUENCE [LARGE SCALE GENOMIC DNA]</scope>
    <source>
        <strain evidence="5">HA-2024</strain>
        <tissue evidence="5">Whole body</tissue>
    </source>
</reference>
<evidence type="ECO:0000259" key="4">
    <source>
        <dbReference type="PROSITE" id="PS50102"/>
    </source>
</evidence>
<evidence type="ECO:0000256" key="3">
    <source>
        <dbReference type="SAM" id="MobiDB-lite"/>
    </source>
</evidence>
<dbReference type="InterPro" id="IPR000504">
    <property type="entry name" value="RRM_dom"/>
</dbReference>
<gene>
    <name evidence="5" type="ORF">pipiens_016822</name>
</gene>
<feature type="region of interest" description="Disordered" evidence="3">
    <location>
        <begin position="1"/>
        <end position="24"/>
    </location>
</feature>
<dbReference type="InterPro" id="IPR035979">
    <property type="entry name" value="RBD_domain_sf"/>
</dbReference>
<dbReference type="InterPro" id="IPR012677">
    <property type="entry name" value="Nucleotide-bd_a/b_plait_sf"/>
</dbReference>
<dbReference type="SMART" id="SM00360">
    <property type="entry name" value="RRM"/>
    <property type="match status" value="1"/>
</dbReference>
<proteinExistence type="predicted"/>
<dbReference type="PROSITE" id="PS50102">
    <property type="entry name" value="RRM"/>
    <property type="match status" value="1"/>
</dbReference>
<dbReference type="Pfam" id="PF00076">
    <property type="entry name" value="RRM_1"/>
    <property type="match status" value="1"/>
</dbReference>
<feature type="domain" description="RRM" evidence="4">
    <location>
        <begin position="27"/>
        <end position="100"/>
    </location>
</feature>
<dbReference type="CDD" id="cd12366">
    <property type="entry name" value="RRM1_RBM45"/>
    <property type="match status" value="1"/>
</dbReference>
<keyword evidence="1 2" id="KW-0694">RNA-binding</keyword>
<keyword evidence="6" id="KW-1185">Reference proteome</keyword>
<dbReference type="EMBL" id="JBEHCU010011567">
    <property type="protein sequence ID" value="KAL1376583.1"/>
    <property type="molecule type" value="Genomic_DNA"/>
</dbReference>
<evidence type="ECO:0000256" key="1">
    <source>
        <dbReference type="ARBA" id="ARBA00022884"/>
    </source>
</evidence>
<dbReference type="Gene3D" id="3.30.70.330">
    <property type="match status" value="1"/>
</dbReference>
<dbReference type="SUPFAM" id="SSF54928">
    <property type="entry name" value="RNA-binding domain, RBD"/>
    <property type="match status" value="1"/>
</dbReference>
<dbReference type="InterPro" id="IPR034203">
    <property type="entry name" value="RBM45_RRM1"/>
</dbReference>
<dbReference type="AlphaFoldDB" id="A0ABD1CJL2"/>
<dbReference type="PANTHER" id="PTHR48029:SF1">
    <property type="entry name" value="NUCLEOLAR PROTEIN 8"/>
    <property type="match status" value="1"/>
</dbReference>
<sequence length="100" mass="11155">MADRRSGGSSRNNFSDEKSPADIPPMSRLFIICSKSVTEENLREHFSKFGEIEEVWIVKDRQSGDAKGVAYIKFSKTSEAAKALEEMNGKTIGDNSRPIK</sequence>
<feature type="non-terminal residue" evidence="5">
    <location>
        <position position="100"/>
    </location>
</feature>
<dbReference type="PANTHER" id="PTHR48029">
    <property type="entry name" value="NUCLEOLAR PROTEIN 8"/>
    <property type="match status" value="1"/>
</dbReference>
<dbReference type="GO" id="GO:0003723">
    <property type="term" value="F:RNA binding"/>
    <property type="evidence" value="ECO:0007669"/>
    <property type="project" value="UniProtKB-UniRule"/>
</dbReference>
<evidence type="ECO:0000313" key="6">
    <source>
        <dbReference type="Proteomes" id="UP001562425"/>
    </source>
</evidence>